<accession>A0AA88YGA1</accession>
<feature type="signal peptide" evidence="1">
    <location>
        <begin position="1"/>
        <end position="18"/>
    </location>
</feature>
<protein>
    <recommendedName>
        <fullName evidence="4">VWFD domain-containing protein</fullName>
    </recommendedName>
</protein>
<gene>
    <name evidence="2" type="ORF">FSP39_024630</name>
</gene>
<sequence length="470" mass="51996">MMSFWLIILFIIIDTSEALDPCYNYIAINEDARSAAVEFDTTVVNATLCDQFLKEGWYRSIGPAGGEMPTSCPAVMHCSTAGPIWIDMPEADKPPANTTVTKTACASGTQAPCPVGQSSETGYTPGCGSYPTSNVTGTVVPGLRTRDQYEGRSNLYYEEVQFECLVFNPCKTKRYFISLSFLLESRFYSRNKERTGGRDLSSLPRFRKGPSWSPVVTVSQSAILTDGLVQGYRLLDKDAYNVKESESIEIGLELTVPLPCQKRSSATPSSLTDELLLSLCVLELLITVPIYQTDSTKTCNADGTSIDPDGLVFQNAKCGVYFTASDWSSRSFLNVTGKVDSLYNLESRTTAIRLNPTYFIQDSVWNYWTMPDIKVAVIDSDHLVTGKMCTSVNDPHIIPFEKLVTLPTGTDIVIQVGDVYIYSVVIKPSVLDYNTTVGLCGHFGFENVGEYILLNKTFTPNLKYFNKHYA</sequence>
<dbReference type="EMBL" id="VSWD01000005">
    <property type="protein sequence ID" value="KAK3104128.1"/>
    <property type="molecule type" value="Genomic_DNA"/>
</dbReference>
<proteinExistence type="predicted"/>
<evidence type="ECO:0008006" key="4">
    <source>
        <dbReference type="Google" id="ProtNLM"/>
    </source>
</evidence>
<evidence type="ECO:0000313" key="2">
    <source>
        <dbReference type="EMBL" id="KAK3104128.1"/>
    </source>
</evidence>
<keyword evidence="1" id="KW-0732">Signal</keyword>
<evidence type="ECO:0000313" key="3">
    <source>
        <dbReference type="Proteomes" id="UP001186944"/>
    </source>
</evidence>
<organism evidence="2 3">
    <name type="scientific">Pinctada imbricata</name>
    <name type="common">Atlantic pearl-oyster</name>
    <name type="synonym">Pinctada martensii</name>
    <dbReference type="NCBI Taxonomy" id="66713"/>
    <lineage>
        <taxon>Eukaryota</taxon>
        <taxon>Metazoa</taxon>
        <taxon>Spiralia</taxon>
        <taxon>Lophotrochozoa</taxon>
        <taxon>Mollusca</taxon>
        <taxon>Bivalvia</taxon>
        <taxon>Autobranchia</taxon>
        <taxon>Pteriomorphia</taxon>
        <taxon>Pterioida</taxon>
        <taxon>Pterioidea</taxon>
        <taxon>Pteriidae</taxon>
        <taxon>Pinctada</taxon>
    </lineage>
</organism>
<feature type="chain" id="PRO_5041727930" description="VWFD domain-containing protein" evidence="1">
    <location>
        <begin position="19"/>
        <end position="470"/>
    </location>
</feature>
<reference evidence="2" key="1">
    <citation type="submission" date="2019-08" db="EMBL/GenBank/DDBJ databases">
        <title>The improved chromosome-level genome for the pearl oyster Pinctada fucata martensii using PacBio sequencing and Hi-C.</title>
        <authorList>
            <person name="Zheng Z."/>
        </authorList>
    </citation>
    <scope>NUCLEOTIDE SEQUENCE</scope>
    <source>
        <strain evidence="2">ZZ-2019</strain>
        <tissue evidence="2">Adductor muscle</tissue>
    </source>
</reference>
<evidence type="ECO:0000256" key="1">
    <source>
        <dbReference type="SAM" id="SignalP"/>
    </source>
</evidence>
<keyword evidence="3" id="KW-1185">Reference proteome</keyword>
<name>A0AA88YGA1_PINIB</name>
<dbReference type="Proteomes" id="UP001186944">
    <property type="component" value="Unassembled WGS sequence"/>
</dbReference>
<dbReference type="AlphaFoldDB" id="A0AA88YGA1"/>
<comment type="caution">
    <text evidence="2">The sequence shown here is derived from an EMBL/GenBank/DDBJ whole genome shotgun (WGS) entry which is preliminary data.</text>
</comment>